<organism evidence="11 12">
    <name type="scientific">Nocardioides acrostichi</name>
    <dbReference type="NCBI Taxonomy" id="2784339"/>
    <lineage>
        <taxon>Bacteria</taxon>
        <taxon>Bacillati</taxon>
        <taxon>Actinomycetota</taxon>
        <taxon>Actinomycetes</taxon>
        <taxon>Propionibacteriales</taxon>
        <taxon>Nocardioidaceae</taxon>
        <taxon>Nocardioides</taxon>
    </lineage>
</organism>
<dbReference type="AlphaFoldDB" id="A0A930V1H3"/>
<dbReference type="CDD" id="cd06581">
    <property type="entry name" value="TM_PBP1_LivM_like"/>
    <property type="match status" value="1"/>
</dbReference>
<evidence type="ECO:0000313" key="12">
    <source>
        <dbReference type="Proteomes" id="UP000656804"/>
    </source>
</evidence>
<comment type="caution">
    <text evidence="11">The sequence shown here is derived from an EMBL/GenBank/DDBJ whole genome shotgun (WGS) entry which is preliminary data.</text>
</comment>
<feature type="transmembrane region" description="Helical" evidence="10">
    <location>
        <begin position="407"/>
        <end position="426"/>
    </location>
</feature>
<evidence type="ECO:0000256" key="1">
    <source>
        <dbReference type="ARBA" id="ARBA00004651"/>
    </source>
</evidence>
<sequence>MGSFLAFTIFGLVTGSAYAIAASGLVLTYATTRVFNIAHGALGMVLSFVFWDFSVRQGMPTLLALVLVLGVVAPGIGLLIQRVVARGLGDAPVSVSLVVTVALLVLSIGAATTIWPNEARSISPFFPETSFEIFGGSYITAHQVLTVVLSLLVAVLLYGLLNRTRIGTAMRASVDNPELLKLFGGNPERVAGLAWAIGVSLAGLAGILLVSTVGLDYYALTLLVINAYAAAMLGRLKNLPLTFVGAMTLGLVTSYASGYLPTDGVLNQVRNVIPALFLFAVIVLMPQAQLRIGQVKGIVSAPLPSPLKAGGWGGATLLFVAMVVSVVSEANLLLVGIALTYAMVMLSLVLLTGYGGHVSLSQLTFAGVGALAYIKMGNTGLTGILIAGLVAALSGVLVALPSIRLTGLYLALSTLAFGVIMDKLVFNADIGFGSNGSLNAQRLTLLGTSIESTRVYVWLMAVFFVGMAWLLLLARRGRLGRMLIALRDSQAACGTLGLDARWFRIGLFAVSAGMAGVAGALYAGLRGTVGANDFLYFQSLILLLLAVVFGVTSMTGAALGGTGLMLLPVLQSSYPAVGGLLFVVIAVGAILLARNPNGLSIYLFSLGRLADRRLGDVVRQRLPELPVPGGSLAGARQHARSEHQANEDAERSLGSVGLADDEELLEEGTRVAQ</sequence>
<evidence type="ECO:0000256" key="7">
    <source>
        <dbReference type="ARBA" id="ARBA00023136"/>
    </source>
</evidence>
<dbReference type="GO" id="GO:0005886">
    <property type="term" value="C:plasma membrane"/>
    <property type="evidence" value="ECO:0007669"/>
    <property type="project" value="UniProtKB-SubCell"/>
</dbReference>
<evidence type="ECO:0000256" key="9">
    <source>
        <dbReference type="SAM" id="MobiDB-lite"/>
    </source>
</evidence>
<dbReference type="RefSeq" id="WP_194502701.1">
    <property type="nucleotide sequence ID" value="NZ_JADIVZ010000002.1"/>
</dbReference>
<evidence type="ECO:0000256" key="10">
    <source>
        <dbReference type="SAM" id="Phobius"/>
    </source>
</evidence>
<evidence type="ECO:0000256" key="4">
    <source>
        <dbReference type="ARBA" id="ARBA00022692"/>
    </source>
</evidence>
<keyword evidence="4 10" id="KW-0812">Transmembrane</keyword>
<dbReference type="InterPro" id="IPR001851">
    <property type="entry name" value="ABC_transp_permease"/>
</dbReference>
<evidence type="ECO:0000313" key="11">
    <source>
        <dbReference type="EMBL" id="MBF4161494.1"/>
    </source>
</evidence>
<dbReference type="InterPro" id="IPR052157">
    <property type="entry name" value="BCAA_transport_permease"/>
</dbReference>
<dbReference type="InterPro" id="IPR043428">
    <property type="entry name" value="LivM-like"/>
</dbReference>
<feature type="transmembrane region" description="Helical" evidence="10">
    <location>
        <begin position="505"/>
        <end position="525"/>
    </location>
</feature>
<dbReference type="CDD" id="cd06582">
    <property type="entry name" value="TM_PBP1_LivH_like"/>
    <property type="match status" value="1"/>
</dbReference>
<keyword evidence="12" id="KW-1185">Reference proteome</keyword>
<reference evidence="11" key="1">
    <citation type="submission" date="2020-11" db="EMBL/GenBank/DDBJ databases">
        <title>Nocardioides sp. CBS4Y-1, whole genome shotgun sequence.</title>
        <authorList>
            <person name="Tuo L."/>
        </authorList>
    </citation>
    <scope>NUCLEOTIDE SEQUENCE</scope>
    <source>
        <strain evidence="11">CBS4Y-1</strain>
    </source>
</reference>
<feature type="transmembrane region" description="Helical" evidence="10">
    <location>
        <begin position="92"/>
        <end position="115"/>
    </location>
</feature>
<dbReference type="PANTHER" id="PTHR11795">
    <property type="entry name" value="BRANCHED-CHAIN AMINO ACID TRANSPORT SYSTEM PERMEASE PROTEIN LIVH"/>
    <property type="match status" value="1"/>
</dbReference>
<accession>A0A930V1H3</accession>
<keyword evidence="7 10" id="KW-0472">Membrane</keyword>
<feature type="transmembrane region" description="Helical" evidence="10">
    <location>
        <begin position="34"/>
        <end position="53"/>
    </location>
</feature>
<feature type="transmembrane region" description="Helical" evidence="10">
    <location>
        <begin position="380"/>
        <end position="400"/>
    </location>
</feature>
<feature type="transmembrane region" description="Helical" evidence="10">
    <location>
        <begin position="241"/>
        <end position="260"/>
    </location>
</feature>
<feature type="transmembrane region" description="Helical" evidence="10">
    <location>
        <begin position="272"/>
        <end position="288"/>
    </location>
</feature>
<comment type="similarity">
    <text evidence="8">Belongs to the binding-protein-dependent transport system permease family. LivHM subfamily.</text>
</comment>
<dbReference type="GO" id="GO:0015658">
    <property type="term" value="F:branched-chain amino acid transmembrane transporter activity"/>
    <property type="evidence" value="ECO:0007669"/>
    <property type="project" value="InterPro"/>
</dbReference>
<feature type="transmembrane region" description="Helical" evidence="10">
    <location>
        <begin position="59"/>
        <end position="80"/>
    </location>
</feature>
<keyword evidence="3" id="KW-1003">Cell membrane</keyword>
<protein>
    <submittedName>
        <fullName evidence="11">ABC transporter permease</fullName>
    </submittedName>
</protein>
<keyword evidence="2" id="KW-0813">Transport</keyword>
<dbReference type="PANTHER" id="PTHR11795:SF445">
    <property type="entry name" value="AMINO ACID ABC TRANSPORTER PERMEASE PROTEIN"/>
    <property type="match status" value="1"/>
</dbReference>
<feature type="transmembrane region" description="Helical" evidence="10">
    <location>
        <begin position="333"/>
        <end position="351"/>
    </location>
</feature>
<dbReference type="EMBL" id="JADIVZ010000002">
    <property type="protein sequence ID" value="MBF4161494.1"/>
    <property type="molecule type" value="Genomic_DNA"/>
</dbReference>
<feature type="transmembrane region" description="Helical" evidence="10">
    <location>
        <begin position="135"/>
        <end position="161"/>
    </location>
</feature>
<evidence type="ECO:0000256" key="6">
    <source>
        <dbReference type="ARBA" id="ARBA00022989"/>
    </source>
</evidence>
<feature type="transmembrane region" description="Helical" evidence="10">
    <location>
        <begin position="537"/>
        <end position="567"/>
    </location>
</feature>
<name>A0A930V1H3_9ACTN</name>
<evidence type="ECO:0000256" key="2">
    <source>
        <dbReference type="ARBA" id="ARBA00022448"/>
    </source>
</evidence>
<gene>
    <name evidence="11" type="ORF">ISG29_07295</name>
</gene>
<feature type="compositionally biased region" description="Basic and acidic residues" evidence="9">
    <location>
        <begin position="639"/>
        <end position="651"/>
    </location>
</feature>
<feature type="transmembrane region" description="Helical" evidence="10">
    <location>
        <begin position="455"/>
        <end position="474"/>
    </location>
</feature>
<evidence type="ECO:0000256" key="8">
    <source>
        <dbReference type="ARBA" id="ARBA00037998"/>
    </source>
</evidence>
<keyword evidence="5" id="KW-0029">Amino-acid transport</keyword>
<evidence type="ECO:0000256" key="5">
    <source>
        <dbReference type="ARBA" id="ARBA00022970"/>
    </source>
</evidence>
<feature type="transmembrane region" description="Helical" evidence="10">
    <location>
        <begin position="309"/>
        <end position="327"/>
    </location>
</feature>
<dbReference type="Proteomes" id="UP000656804">
    <property type="component" value="Unassembled WGS sequence"/>
</dbReference>
<comment type="subcellular location">
    <subcellularLocation>
        <location evidence="1">Cell membrane</location>
        <topology evidence="1">Multi-pass membrane protein</topology>
    </subcellularLocation>
</comment>
<feature type="transmembrane region" description="Helical" evidence="10">
    <location>
        <begin position="190"/>
        <end position="211"/>
    </location>
</feature>
<feature type="transmembrane region" description="Helical" evidence="10">
    <location>
        <begin position="6"/>
        <end position="27"/>
    </location>
</feature>
<keyword evidence="6 10" id="KW-1133">Transmembrane helix</keyword>
<evidence type="ECO:0000256" key="3">
    <source>
        <dbReference type="ARBA" id="ARBA00022475"/>
    </source>
</evidence>
<feature type="region of interest" description="Disordered" evidence="9">
    <location>
        <begin position="628"/>
        <end position="673"/>
    </location>
</feature>
<dbReference type="Pfam" id="PF02653">
    <property type="entry name" value="BPD_transp_2"/>
    <property type="match status" value="2"/>
</dbReference>
<proteinExistence type="inferred from homology"/>
<dbReference type="GO" id="GO:0006865">
    <property type="term" value="P:amino acid transport"/>
    <property type="evidence" value="ECO:0007669"/>
    <property type="project" value="UniProtKB-KW"/>
</dbReference>
<feature type="transmembrane region" description="Helical" evidence="10">
    <location>
        <begin position="574"/>
        <end position="593"/>
    </location>
</feature>